<dbReference type="SUPFAM" id="SSF55874">
    <property type="entry name" value="ATPase domain of HSP90 chaperone/DNA topoisomerase II/histidine kinase"/>
    <property type="match status" value="1"/>
</dbReference>
<dbReference type="Gene3D" id="2.60.120.260">
    <property type="entry name" value="Galactose-binding domain-like"/>
    <property type="match status" value="2"/>
</dbReference>
<evidence type="ECO:0000256" key="2">
    <source>
        <dbReference type="ARBA" id="ARBA00012438"/>
    </source>
</evidence>
<keyword evidence="9" id="KW-0812">Transmembrane</keyword>
<evidence type="ECO:0000256" key="5">
    <source>
        <dbReference type="ARBA" id="ARBA00022741"/>
    </source>
</evidence>
<evidence type="ECO:0000256" key="8">
    <source>
        <dbReference type="ARBA" id="ARBA00023012"/>
    </source>
</evidence>
<accession>A0ABT0TZ73</accession>
<keyword evidence="9" id="KW-1133">Transmembrane helix</keyword>
<dbReference type="SUPFAM" id="SSF49785">
    <property type="entry name" value="Galactose-binding domain-like"/>
    <property type="match status" value="1"/>
</dbReference>
<feature type="domain" description="Signal transduction histidine kinase subgroup 3 dimerisation and phosphoacceptor" evidence="11">
    <location>
        <begin position="471"/>
        <end position="532"/>
    </location>
</feature>
<dbReference type="GO" id="GO:0016301">
    <property type="term" value="F:kinase activity"/>
    <property type="evidence" value="ECO:0007669"/>
    <property type="project" value="UniProtKB-KW"/>
</dbReference>
<dbReference type="RefSeq" id="WP_250927461.1">
    <property type="nucleotide sequence ID" value="NZ_JAMQBK010000013.1"/>
</dbReference>
<dbReference type="Proteomes" id="UP001202961">
    <property type="component" value="Unassembled WGS sequence"/>
</dbReference>
<gene>
    <name evidence="12" type="ORF">NB063_04065</name>
</gene>
<keyword evidence="9" id="KW-0472">Membrane</keyword>
<comment type="catalytic activity">
    <reaction evidence="1">
        <text>ATP + protein L-histidine = ADP + protein N-phospho-L-histidine.</text>
        <dbReference type="EC" id="2.7.13.3"/>
    </reaction>
</comment>
<evidence type="ECO:0000313" key="13">
    <source>
        <dbReference type="Proteomes" id="UP001202961"/>
    </source>
</evidence>
<keyword evidence="3" id="KW-0597">Phosphoprotein</keyword>
<keyword evidence="7" id="KW-0067">ATP-binding</keyword>
<dbReference type="PROSITE" id="PS51257">
    <property type="entry name" value="PROKAR_LIPOPROTEIN"/>
    <property type="match status" value="1"/>
</dbReference>
<protein>
    <recommendedName>
        <fullName evidence="2">histidine kinase</fullName>
        <ecNumber evidence="2">2.7.13.3</ecNumber>
    </recommendedName>
</protein>
<comment type="caution">
    <text evidence="12">The sequence shown here is derived from an EMBL/GenBank/DDBJ whole genome shotgun (WGS) entry which is preliminary data.</text>
</comment>
<dbReference type="Gene3D" id="3.30.565.10">
    <property type="entry name" value="Histidine kinase-like ATPase, C-terminal domain"/>
    <property type="match status" value="1"/>
</dbReference>
<proteinExistence type="predicted"/>
<evidence type="ECO:0000256" key="9">
    <source>
        <dbReference type="SAM" id="Phobius"/>
    </source>
</evidence>
<dbReference type="Pfam" id="PF07730">
    <property type="entry name" value="HisKA_3"/>
    <property type="match status" value="1"/>
</dbReference>
<feature type="signal peptide" evidence="10">
    <location>
        <begin position="1"/>
        <end position="23"/>
    </location>
</feature>
<evidence type="ECO:0000256" key="3">
    <source>
        <dbReference type="ARBA" id="ARBA00022553"/>
    </source>
</evidence>
<keyword evidence="10" id="KW-0732">Signal</keyword>
<dbReference type="EMBL" id="JAMQBK010000013">
    <property type="protein sequence ID" value="MCM2369791.1"/>
    <property type="molecule type" value="Genomic_DNA"/>
</dbReference>
<dbReference type="PANTHER" id="PTHR24421">
    <property type="entry name" value="NITRATE/NITRITE SENSOR PROTEIN NARX-RELATED"/>
    <property type="match status" value="1"/>
</dbReference>
<dbReference type="InterPro" id="IPR050482">
    <property type="entry name" value="Sensor_HK_TwoCompSys"/>
</dbReference>
<feature type="transmembrane region" description="Helical" evidence="9">
    <location>
        <begin position="438"/>
        <end position="458"/>
    </location>
</feature>
<evidence type="ECO:0000259" key="11">
    <source>
        <dbReference type="Pfam" id="PF07730"/>
    </source>
</evidence>
<evidence type="ECO:0000256" key="10">
    <source>
        <dbReference type="SAM" id="SignalP"/>
    </source>
</evidence>
<name>A0ABT0TZ73_9BACT</name>
<evidence type="ECO:0000313" key="12">
    <source>
        <dbReference type="EMBL" id="MCM2369791.1"/>
    </source>
</evidence>
<keyword evidence="4" id="KW-0808">Transferase</keyword>
<reference evidence="12 13" key="1">
    <citation type="journal article" date="2022" name="Syst. Appl. Microbiol.">
        <title>Rhodopirellula aestuarii sp. nov., a novel member of the genus Rhodopirellula isolated from brackish sediments collected in the Tagus River estuary, Portugal.</title>
        <authorList>
            <person name="Vitorino I.R."/>
            <person name="Klimek D."/>
            <person name="Calusinska M."/>
            <person name="Lobo-da-Cunha A."/>
            <person name="Vasconcelos V."/>
            <person name="Lage O.M."/>
        </authorList>
    </citation>
    <scope>NUCLEOTIDE SEQUENCE [LARGE SCALE GENOMIC DNA]</scope>
    <source>
        <strain evidence="12 13">ICT_H3.1</strain>
    </source>
</reference>
<keyword evidence="13" id="KW-1185">Reference proteome</keyword>
<dbReference type="Gene3D" id="1.20.5.1930">
    <property type="match status" value="1"/>
</dbReference>
<dbReference type="InterPro" id="IPR011712">
    <property type="entry name" value="Sig_transdc_His_kin_sub3_dim/P"/>
</dbReference>
<evidence type="ECO:0000256" key="6">
    <source>
        <dbReference type="ARBA" id="ARBA00022777"/>
    </source>
</evidence>
<keyword evidence="8" id="KW-0902">Two-component regulatory system</keyword>
<feature type="chain" id="PRO_5046860561" description="histidine kinase" evidence="10">
    <location>
        <begin position="24"/>
        <end position="669"/>
    </location>
</feature>
<organism evidence="12 13">
    <name type="scientific">Aporhodopirellula aestuarii</name>
    <dbReference type="NCBI Taxonomy" id="2950107"/>
    <lineage>
        <taxon>Bacteria</taxon>
        <taxon>Pseudomonadati</taxon>
        <taxon>Planctomycetota</taxon>
        <taxon>Planctomycetia</taxon>
        <taxon>Pirellulales</taxon>
        <taxon>Pirellulaceae</taxon>
        <taxon>Aporhodopirellula</taxon>
    </lineage>
</organism>
<dbReference type="InterPro" id="IPR036890">
    <property type="entry name" value="HATPase_C_sf"/>
</dbReference>
<dbReference type="PANTHER" id="PTHR24421:SF10">
    <property type="entry name" value="NITRATE_NITRITE SENSOR PROTEIN NARQ"/>
    <property type="match status" value="1"/>
</dbReference>
<evidence type="ECO:0000256" key="7">
    <source>
        <dbReference type="ARBA" id="ARBA00022840"/>
    </source>
</evidence>
<dbReference type="InterPro" id="IPR008979">
    <property type="entry name" value="Galactose-bd-like_sf"/>
</dbReference>
<keyword evidence="6 12" id="KW-0418">Kinase</keyword>
<evidence type="ECO:0000256" key="4">
    <source>
        <dbReference type="ARBA" id="ARBA00022679"/>
    </source>
</evidence>
<keyword evidence="5" id="KW-0547">Nucleotide-binding</keyword>
<dbReference type="EC" id="2.7.13.3" evidence="2"/>
<evidence type="ECO:0000256" key="1">
    <source>
        <dbReference type="ARBA" id="ARBA00000085"/>
    </source>
</evidence>
<sequence>MDHYFKTFWPLIMVFACAGSAFAADTRDAHVRLKQLSLPELQHRLVEIDRRLEWLATFSLRSGIGVIGYRSDWRGVPDRGEWIQIDFDQEHPIDEIVLVPNLWRDTDKGFQSDGFPQSLRIVVGTANDPEGTVIAEYGQDDHVQPRIGPLVVPIKRVIASWVRIEATQLSRRAFDGEHVFQLSEVFVFSKMENVALRQEVKASSSSIDRVGAWAPRFIVDGHTPYLMDSSEGSQSRAYVSRFGEQPILYLDLESEQTISRIHLHAVDQDDTVPQAYAGDLGIPNRLKIEGSDQQDFLNPVTLLDYQRTNINDIGPIMMWRIPETTCRYVRLIAAEPQASELGSPLVRPQRDIRIGFAEIELYSEGKNVALGKRAFADYQPTVRERSFSALTDGENLFGEILPIRTWLSELAERHDLDRLRPLVVAELNRRYARQRDQLTWVTWLAVFLAVGIGVTFLIDRIIRMRQLAELRCRFAADLHDELGADLHVIGLLSDLARTAVGSPEKHESIHQRIRVMTERSGDAVRYCINMLEAKGLYGDLLDDMRRSTDRIMADFEGEFTFEDDAEVLRGLKPRTRADLFLFYKECLVNISRHSNATHFNSKLTAHPHEIRLVVCDDGHGLADAQFDAVPSSLARRAKLLGANVSVQHPEGGGTCITLKMKTRKWGFRK</sequence>